<name>W0L7W1_9GAMM</name>
<dbReference type="Pfam" id="PF05926">
    <property type="entry name" value="Phage_GPL"/>
    <property type="match status" value="1"/>
</dbReference>
<dbReference type="HOGENOM" id="CLU_109291_1_0_6"/>
<evidence type="ECO:0000313" key="2">
    <source>
        <dbReference type="Proteomes" id="UP000019030"/>
    </source>
</evidence>
<proteinExistence type="predicted"/>
<protein>
    <submittedName>
        <fullName evidence="1">Phage head protein</fullName>
    </submittedName>
</protein>
<sequence>MSFLATEPARQASETPSDEDTVITNAAFWPDISLGDLRKVMRLDGQVTTERLHHAVIEAMTNVNNELTAWRVKQQAAGFNTLKDVPVSDEETINNESVLLQRYRRAVYCHAKANMVERRRDVDTTGDGDNLADKLSTTITDLWRDARWAIQDIQGNQRGIAELV</sequence>
<dbReference type="Proteomes" id="UP000019030">
    <property type="component" value="Chromosome"/>
</dbReference>
<reference evidence="1 2" key="2">
    <citation type="submission" date="2015-03" db="EMBL/GenBank/DDBJ databases">
        <authorList>
            <person name="Chan K.-G."/>
        </authorList>
    </citation>
    <scope>NUCLEOTIDE SEQUENCE [LARGE SCALE GENOMIC DNA]</scope>
    <source>
        <strain evidence="1 2">RB-25</strain>
    </source>
</reference>
<evidence type="ECO:0000313" key="1">
    <source>
        <dbReference type="EMBL" id="AHG18464.1"/>
    </source>
</evidence>
<keyword evidence="2" id="KW-1185">Reference proteome</keyword>
<dbReference type="RefSeq" id="WP_024911030.1">
    <property type="nucleotide sequence ID" value="NZ_CP007044.2"/>
</dbReference>
<organism evidence="1 2">
    <name type="scientific">Chania multitudinisentens RB-25</name>
    <dbReference type="NCBI Taxonomy" id="1441930"/>
    <lineage>
        <taxon>Bacteria</taxon>
        <taxon>Pseudomonadati</taxon>
        <taxon>Pseudomonadota</taxon>
        <taxon>Gammaproteobacteria</taxon>
        <taxon>Enterobacterales</taxon>
        <taxon>Yersiniaceae</taxon>
        <taxon>Chania</taxon>
    </lineage>
</organism>
<dbReference type="STRING" id="1441930.Z042_01535"/>
<dbReference type="InterPro" id="IPR009225">
    <property type="entry name" value="Phage_head_completion_GpL"/>
</dbReference>
<dbReference type="eggNOG" id="ENOG5032SDV">
    <property type="taxonomic scope" value="Bacteria"/>
</dbReference>
<dbReference type="AlphaFoldDB" id="W0L7W1"/>
<dbReference type="KEGG" id="sfo:Z042_01535"/>
<accession>W0L7W1</accession>
<gene>
    <name evidence="1" type="ORF">Z042_01535</name>
</gene>
<dbReference type="PATRIC" id="fig|1441930.4.peg.316"/>
<dbReference type="EMBL" id="CP007044">
    <property type="protein sequence ID" value="AHG18464.1"/>
    <property type="molecule type" value="Genomic_DNA"/>
</dbReference>
<reference evidence="1 2" key="1">
    <citation type="submission" date="2014-01" db="EMBL/GenBank/DDBJ databases">
        <title>Isolation of Serratia multitudinisentens RB-25 from Ex-Landfill site.</title>
        <authorList>
            <person name="Robson E.H.J."/>
        </authorList>
    </citation>
    <scope>NUCLEOTIDE SEQUENCE [LARGE SCALE GENOMIC DNA]</scope>
    <source>
        <strain evidence="1 2">RB-25</strain>
    </source>
</reference>
<dbReference type="OrthoDB" id="6312934at2"/>